<dbReference type="AlphaFoldDB" id="B3ELM3"/>
<dbReference type="GO" id="GO:0030170">
    <property type="term" value="F:pyridoxal phosphate binding"/>
    <property type="evidence" value="ECO:0007669"/>
    <property type="project" value="TreeGrafter"/>
</dbReference>
<dbReference type="Pfam" id="PF01041">
    <property type="entry name" value="DegT_DnrJ_EryC1"/>
    <property type="match status" value="1"/>
</dbReference>
<dbReference type="CDD" id="cd00616">
    <property type="entry name" value="AHBA_syn"/>
    <property type="match status" value="1"/>
</dbReference>
<dbReference type="PANTHER" id="PTHR30244:SF34">
    <property type="entry name" value="DTDP-4-AMINO-4,6-DIDEOXYGALACTOSE TRANSAMINASE"/>
    <property type="match status" value="1"/>
</dbReference>
<dbReference type="PANTHER" id="PTHR30244">
    <property type="entry name" value="TRANSAMINASE"/>
    <property type="match status" value="1"/>
</dbReference>
<dbReference type="GO" id="GO:0000271">
    <property type="term" value="P:polysaccharide biosynthetic process"/>
    <property type="evidence" value="ECO:0007669"/>
    <property type="project" value="TreeGrafter"/>
</dbReference>
<dbReference type="GO" id="GO:0047310">
    <property type="term" value="F:glutamine-scyllo-inositol transaminase activity"/>
    <property type="evidence" value="ECO:0007669"/>
    <property type="project" value="UniProtKB-EC"/>
</dbReference>
<dbReference type="EMBL" id="CP001101">
    <property type="protein sequence ID" value="ACE03352.1"/>
    <property type="molecule type" value="Genomic_DNA"/>
</dbReference>
<dbReference type="eggNOG" id="COG0399">
    <property type="taxonomic scope" value="Bacteria"/>
</dbReference>
<protein>
    <submittedName>
        <fullName evidence="5">Glutamine--scyllo-inositol transaminase</fullName>
        <ecNumber evidence="5">2.6.1.50</ecNumber>
    </submittedName>
</protein>
<dbReference type="InterPro" id="IPR015421">
    <property type="entry name" value="PyrdxlP-dep_Trfase_major"/>
</dbReference>
<dbReference type="HOGENOM" id="CLU_033332_7_0_10"/>
<dbReference type="OrthoDB" id="9810913at2"/>
<keyword evidence="5" id="KW-0808">Transferase</keyword>
<evidence type="ECO:0000313" key="5">
    <source>
        <dbReference type="EMBL" id="ACE03352.1"/>
    </source>
</evidence>
<evidence type="ECO:0000256" key="4">
    <source>
        <dbReference type="RuleBase" id="RU004508"/>
    </source>
</evidence>
<dbReference type="KEGG" id="cpb:Cphamn1_0386"/>
<dbReference type="PIRSF" id="PIRSF000390">
    <property type="entry name" value="PLP_StrS"/>
    <property type="match status" value="1"/>
</dbReference>
<dbReference type="InterPro" id="IPR015424">
    <property type="entry name" value="PyrdxlP-dep_Trfase"/>
</dbReference>
<keyword evidence="5" id="KW-0032">Aminotransferase</keyword>
<dbReference type="Gene3D" id="3.40.640.10">
    <property type="entry name" value="Type I PLP-dependent aspartate aminotransferase-like (Major domain)"/>
    <property type="match status" value="1"/>
</dbReference>
<evidence type="ECO:0000256" key="2">
    <source>
        <dbReference type="PIRSR" id="PIRSR000390-1"/>
    </source>
</evidence>
<comment type="similarity">
    <text evidence="1 4">Belongs to the DegT/DnrJ/EryC1 family.</text>
</comment>
<dbReference type="EC" id="2.6.1.50" evidence="5"/>
<organism evidence="5">
    <name type="scientific">Chlorobium phaeobacteroides (strain BS1)</name>
    <dbReference type="NCBI Taxonomy" id="331678"/>
    <lineage>
        <taxon>Bacteria</taxon>
        <taxon>Pseudomonadati</taxon>
        <taxon>Chlorobiota</taxon>
        <taxon>Chlorobiia</taxon>
        <taxon>Chlorobiales</taxon>
        <taxon>Chlorobiaceae</taxon>
        <taxon>Chlorobium/Pelodictyon group</taxon>
        <taxon>Chlorobium</taxon>
    </lineage>
</organism>
<keyword evidence="3 4" id="KW-0663">Pyridoxal phosphate</keyword>
<feature type="modified residue" description="N6-(pyridoxal phosphate)lysine" evidence="3">
    <location>
        <position position="183"/>
    </location>
</feature>
<proteinExistence type="inferred from homology"/>
<feature type="active site" description="Proton acceptor" evidence="2">
    <location>
        <position position="183"/>
    </location>
</feature>
<dbReference type="SUPFAM" id="SSF53383">
    <property type="entry name" value="PLP-dependent transferases"/>
    <property type="match status" value="1"/>
</dbReference>
<dbReference type="InterPro" id="IPR000653">
    <property type="entry name" value="DegT/StrS_aminotransferase"/>
</dbReference>
<accession>B3ELM3</accession>
<dbReference type="STRING" id="331678.Cphamn1_0386"/>
<name>B3ELM3_CHLPB</name>
<gene>
    <name evidence="5" type="ordered locus">Cphamn1_0386</name>
</gene>
<sequence length="387" mass="43088">MMSFPYWPSYSREEAEVASRVLLSNKVNYWTGNEGRAFEKEFAGYCGCRYAVALCNGTAALELALRALGIGMGDEVIVPCYTFIATASAVVACGAVPVMADVDRDSLTITAETVAPRITSRTKAVIPVHLMGYPCDMDPILMLSEKHGLKVVEDCAQAHGARYKGRSVGTIGDIGAWSFCQDKIMTTAGEGGMVTTDNEVYREKMWSYKDHGKSWKAVYGKKHSPGFRWVHESFGTNWRMTEIQAAIGRIQLSRMPLWQAQRKRNASILSDGFRSIPGIEVQEQNPDIVHAYYKYATFLETDILRFSGGREAVMEAVNASGVPCFSGVCPEIYREKAFEQANLVPPERMPAAHEMGKRSLVFQVHPALQEQHMYRTVEVVRQVLSQL</sequence>
<evidence type="ECO:0000256" key="3">
    <source>
        <dbReference type="PIRSR" id="PIRSR000390-2"/>
    </source>
</evidence>
<dbReference type="InterPro" id="IPR015422">
    <property type="entry name" value="PyrdxlP-dep_Trfase_small"/>
</dbReference>
<evidence type="ECO:0000256" key="1">
    <source>
        <dbReference type="ARBA" id="ARBA00037999"/>
    </source>
</evidence>
<dbReference type="Gene3D" id="3.90.1150.10">
    <property type="entry name" value="Aspartate Aminotransferase, domain 1"/>
    <property type="match status" value="1"/>
</dbReference>
<reference evidence="5" key="1">
    <citation type="submission" date="2008-06" db="EMBL/GenBank/DDBJ databases">
        <title>Complete sequence of Chlorobium phaeobacteroides BS1.</title>
        <authorList>
            <consortium name="US DOE Joint Genome Institute"/>
            <person name="Lucas S."/>
            <person name="Copeland A."/>
            <person name="Lapidus A."/>
            <person name="Glavina del Rio T."/>
            <person name="Dalin E."/>
            <person name="Tice H."/>
            <person name="Bruce D."/>
            <person name="Goodwin L."/>
            <person name="Pitluck S."/>
            <person name="Schmutz J."/>
            <person name="Larimer F."/>
            <person name="Land M."/>
            <person name="Hauser L."/>
            <person name="Kyrpides N."/>
            <person name="Ovchinnikova G."/>
            <person name="Li T."/>
            <person name="Liu Z."/>
            <person name="Zhao F."/>
            <person name="Overmann J."/>
            <person name="Bryant D.A."/>
            <person name="Richardson P."/>
        </authorList>
    </citation>
    <scope>NUCLEOTIDE SEQUENCE [LARGE SCALE GENOMIC DNA]</scope>
    <source>
        <strain evidence="5">BS1</strain>
    </source>
</reference>